<evidence type="ECO:0000313" key="3">
    <source>
        <dbReference type="EMBL" id="HHJ52075.1"/>
    </source>
</evidence>
<evidence type="ECO:0000256" key="1">
    <source>
        <dbReference type="SAM" id="SignalP"/>
    </source>
</evidence>
<protein>
    <recommendedName>
        <fullName evidence="2">DUF5777 domain-containing protein</fullName>
    </recommendedName>
</protein>
<feature type="chain" id="PRO_5030639197" description="DUF5777 domain-containing protein" evidence="1">
    <location>
        <begin position="21"/>
        <end position="281"/>
    </location>
</feature>
<sequence length="281" mass="31762">MMKINLLLILLLFGMNTAFAQPGKVRWKRKQVKKAVNVHLFHSTQVVNLQTTETIRKGEFEYEISHRFLQPINTKGAFGGIDGPGQIRMALAYGITNRLMVSLGRSNREDNVDLRIKYLLWQKASRVTPISISAIVGSGWNTEVVNRSTTDSRNIQYYAQLIANTLLFKKVGIGIVPSFLYNSHIYCVDNQNSFTVGSYLQYYLSTMWSVFVEMNNTVTGFRNKYDAIAAGVEIETGGHFFKIFLTNTAALNPSQYLAGADLKFVGSDWRLGFNITRILTF</sequence>
<reference evidence="3" key="1">
    <citation type="journal article" date="2020" name="mSystems">
        <title>Genome- and Community-Level Interaction Insights into Carbon Utilization and Element Cycling Functions of Hydrothermarchaeota in Hydrothermal Sediment.</title>
        <authorList>
            <person name="Zhou Z."/>
            <person name="Liu Y."/>
            <person name="Xu W."/>
            <person name="Pan J."/>
            <person name="Luo Z.H."/>
            <person name="Li M."/>
        </authorList>
    </citation>
    <scope>NUCLEOTIDE SEQUENCE [LARGE SCALE GENOMIC DNA]</scope>
    <source>
        <strain evidence="3">HyVt-527</strain>
    </source>
</reference>
<proteinExistence type="predicted"/>
<dbReference type="InterPro" id="IPR045916">
    <property type="entry name" value="DUF5777"/>
</dbReference>
<organism evidence="3">
    <name type="scientific">Caldithrix abyssi</name>
    <dbReference type="NCBI Taxonomy" id="187145"/>
    <lineage>
        <taxon>Bacteria</taxon>
        <taxon>Pseudomonadati</taxon>
        <taxon>Calditrichota</taxon>
        <taxon>Calditrichia</taxon>
        <taxon>Calditrichales</taxon>
        <taxon>Calditrichaceae</taxon>
        <taxon>Caldithrix</taxon>
    </lineage>
</organism>
<dbReference type="EMBL" id="DROD01000186">
    <property type="protein sequence ID" value="HHJ52075.1"/>
    <property type="molecule type" value="Genomic_DNA"/>
</dbReference>
<name>A0A7V5PNT0_CALAY</name>
<feature type="domain" description="DUF5777" evidence="2">
    <location>
        <begin position="41"/>
        <end position="278"/>
    </location>
</feature>
<gene>
    <name evidence="3" type="ORF">ENJ89_02665</name>
</gene>
<accession>A0A7V5PNT0</accession>
<dbReference type="AlphaFoldDB" id="A0A7V5PNT0"/>
<dbReference type="Proteomes" id="UP000886124">
    <property type="component" value="Unassembled WGS sequence"/>
</dbReference>
<feature type="signal peptide" evidence="1">
    <location>
        <begin position="1"/>
        <end position="20"/>
    </location>
</feature>
<dbReference type="Pfam" id="PF19089">
    <property type="entry name" value="DUF5777"/>
    <property type="match status" value="1"/>
</dbReference>
<keyword evidence="1" id="KW-0732">Signal</keyword>
<evidence type="ECO:0000259" key="2">
    <source>
        <dbReference type="Pfam" id="PF19089"/>
    </source>
</evidence>
<comment type="caution">
    <text evidence="3">The sequence shown here is derived from an EMBL/GenBank/DDBJ whole genome shotgun (WGS) entry which is preliminary data.</text>
</comment>